<reference evidence="3 4" key="1">
    <citation type="submission" date="2023-03" db="EMBL/GenBank/DDBJ databases">
        <title>Whole genome sequencing of Methanotrichaceae archaeon M04Ac.</title>
        <authorList>
            <person name="Khomyakova M.A."/>
            <person name="Merkel A.Y."/>
            <person name="Slobodkin A.I."/>
        </authorList>
    </citation>
    <scope>NUCLEOTIDE SEQUENCE [LARGE SCALE GENOMIC DNA]</scope>
    <source>
        <strain evidence="3 4">M04Ac</strain>
    </source>
</reference>
<keyword evidence="1" id="KW-0732">Signal</keyword>
<dbReference type="PANTHER" id="PTHR30570">
    <property type="entry name" value="PERIPLASMIC PHOSPHATE BINDING COMPONENT OF PHOSPHATE ABC TRANSPORTER"/>
    <property type="match status" value="1"/>
</dbReference>
<dbReference type="RefSeq" id="WP_316968583.1">
    <property type="nucleotide sequence ID" value="NZ_JARFPL010000011.1"/>
</dbReference>
<dbReference type="Pfam" id="PF12849">
    <property type="entry name" value="PBP_like_2"/>
    <property type="match status" value="1"/>
</dbReference>
<feature type="domain" description="PBP" evidence="2">
    <location>
        <begin position="28"/>
        <end position="269"/>
    </location>
</feature>
<proteinExistence type="predicted"/>
<gene>
    <name evidence="3" type="ORF">P0O24_04700</name>
</gene>
<dbReference type="PANTHER" id="PTHR30570:SF1">
    <property type="entry name" value="PHOSPHATE-BINDING PROTEIN PSTS"/>
    <property type="match status" value="1"/>
</dbReference>
<organism evidence="3 4">
    <name type="scientific">Candidatus Methanocrinis alkalitolerans</name>
    <dbReference type="NCBI Taxonomy" id="3033395"/>
    <lineage>
        <taxon>Archaea</taxon>
        <taxon>Methanobacteriati</taxon>
        <taxon>Methanobacteriota</taxon>
        <taxon>Stenosarchaea group</taxon>
        <taxon>Methanomicrobia</taxon>
        <taxon>Methanotrichales</taxon>
        <taxon>Methanotrichaceae</taxon>
        <taxon>Methanocrinis</taxon>
    </lineage>
</organism>
<sequence>MKYAIVVALSVVLVGSILFLDSHLYGSSGPTQRSGKLYIVGSTSVLPLVQVSGEVWNSHQDDITVSVIGSGTGVGIKSISSGIADIAMASREVKSEEVEIYGDNFKKFPIAIDAICVSVSPDVYEGGVREISGHQLFAIYNGEIDSWGELGGPDETITVVAREVGSGTRDLFNEVVMGRVDHDTPGADSYRYSEAEVWATIASGRGVVGYLSLNRARDGEIRALAYEGVLPSAETVRDGSYPLARTLYMYTWGELDDDERAFLEFVTGEKGQAIAGEMGFVPVR</sequence>
<dbReference type="Proteomes" id="UP001215956">
    <property type="component" value="Unassembled WGS sequence"/>
</dbReference>
<evidence type="ECO:0000313" key="3">
    <source>
        <dbReference type="EMBL" id="MDF0592876.1"/>
    </source>
</evidence>
<dbReference type="CDD" id="cd13653">
    <property type="entry name" value="PBP2_phosphate_like_1"/>
    <property type="match status" value="1"/>
</dbReference>
<dbReference type="InterPro" id="IPR050811">
    <property type="entry name" value="Phosphate_ABC_transporter"/>
</dbReference>
<evidence type="ECO:0000313" key="4">
    <source>
        <dbReference type="Proteomes" id="UP001215956"/>
    </source>
</evidence>
<accession>A0ABT5XDT8</accession>
<protein>
    <submittedName>
        <fullName evidence="3">Phosphate ABC transporter substrate-binding protein</fullName>
    </submittedName>
</protein>
<comment type="caution">
    <text evidence="3">The sequence shown here is derived from an EMBL/GenBank/DDBJ whole genome shotgun (WGS) entry which is preliminary data.</text>
</comment>
<keyword evidence="4" id="KW-1185">Reference proteome</keyword>
<name>A0ABT5XDT8_9EURY</name>
<dbReference type="EMBL" id="JARFPL010000011">
    <property type="protein sequence ID" value="MDF0592876.1"/>
    <property type="molecule type" value="Genomic_DNA"/>
</dbReference>
<dbReference type="Gene3D" id="3.40.190.10">
    <property type="entry name" value="Periplasmic binding protein-like II"/>
    <property type="match status" value="2"/>
</dbReference>
<dbReference type="InterPro" id="IPR024370">
    <property type="entry name" value="PBP_domain"/>
</dbReference>
<dbReference type="SUPFAM" id="SSF53850">
    <property type="entry name" value="Periplasmic binding protein-like II"/>
    <property type="match status" value="1"/>
</dbReference>
<evidence type="ECO:0000259" key="2">
    <source>
        <dbReference type="Pfam" id="PF12849"/>
    </source>
</evidence>
<evidence type="ECO:0000256" key="1">
    <source>
        <dbReference type="ARBA" id="ARBA00022729"/>
    </source>
</evidence>